<evidence type="ECO:0000313" key="4">
    <source>
        <dbReference type="WBParaSite" id="GPUH_0001341801-mRNA-1"/>
    </source>
</evidence>
<reference evidence="2 3" key="2">
    <citation type="submission" date="2018-11" db="EMBL/GenBank/DDBJ databases">
        <authorList>
            <consortium name="Pathogen Informatics"/>
        </authorList>
    </citation>
    <scope>NUCLEOTIDE SEQUENCE [LARGE SCALE GENOMIC DNA]</scope>
</reference>
<keyword evidence="1" id="KW-0472">Membrane</keyword>
<organism evidence="4">
    <name type="scientific">Gongylonema pulchrum</name>
    <dbReference type="NCBI Taxonomy" id="637853"/>
    <lineage>
        <taxon>Eukaryota</taxon>
        <taxon>Metazoa</taxon>
        <taxon>Ecdysozoa</taxon>
        <taxon>Nematoda</taxon>
        <taxon>Chromadorea</taxon>
        <taxon>Rhabditida</taxon>
        <taxon>Spirurina</taxon>
        <taxon>Spiruromorpha</taxon>
        <taxon>Spiruroidea</taxon>
        <taxon>Gongylonematidae</taxon>
        <taxon>Gongylonema</taxon>
    </lineage>
</organism>
<sequence length="96" mass="11015">MGFDGDVQYYLVPKRPERPEADESLLFVMDPCALTKSFHNMTLILIVLSIYLDSLLPCPIVTIALKRLLCRCERLDQILRFCGIKTTQFCQYSPAN</sequence>
<reference evidence="4" key="1">
    <citation type="submission" date="2016-06" db="UniProtKB">
        <authorList>
            <consortium name="WormBaseParasite"/>
        </authorList>
    </citation>
    <scope>IDENTIFICATION</scope>
</reference>
<accession>A0A183DXG2</accession>
<dbReference type="AlphaFoldDB" id="A0A183DXG2"/>
<dbReference type="WBParaSite" id="GPUH_0001341801-mRNA-1">
    <property type="protein sequence ID" value="GPUH_0001341801-mRNA-1"/>
    <property type="gene ID" value="GPUH_0001341801"/>
</dbReference>
<gene>
    <name evidence="2" type="ORF">GPUH_LOCUS13403</name>
</gene>
<dbReference type="EMBL" id="UYRT01080190">
    <property type="protein sequence ID" value="VDN22242.1"/>
    <property type="molecule type" value="Genomic_DNA"/>
</dbReference>
<evidence type="ECO:0000256" key="1">
    <source>
        <dbReference type="SAM" id="Phobius"/>
    </source>
</evidence>
<dbReference type="Proteomes" id="UP000271098">
    <property type="component" value="Unassembled WGS sequence"/>
</dbReference>
<keyword evidence="1" id="KW-0812">Transmembrane</keyword>
<proteinExistence type="predicted"/>
<keyword evidence="3" id="KW-1185">Reference proteome</keyword>
<keyword evidence="1" id="KW-1133">Transmembrane helix</keyword>
<evidence type="ECO:0000313" key="3">
    <source>
        <dbReference type="Proteomes" id="UP000271098"/>
    </source>
</evidence>
<protein>
    <submittedName>
        <fullName evidence="2 4">Uncharacterized protein</fullName>
    </submittedName>
</protein>
<feature type="transmembrane region" description="Helical" evidence="1">
    <location>
        <begin position="43"/>
        <end position="65"/>
    </location>
</feature>
<evidence type="ECO:0000313" key="2">
    <source>
        <dbReference type="EMBL" id="VDN22242.1"/>
    </source>
</evidence>
<name>A0A183DXG2_9BILA</name>